<sequence>MASTWPIKFVHLLVASLLLFGMGAARAEDSSNAPRVGVFYFPGWKDDALGLAYPKPWEKIKPFPERMPLLGWYDEGQPEVMATQLRWMREYGISYVVFDWYWSKDKPLLNHALEAYLRIPGPKPDFALMWANHDSGPRSKEEFASMMRYVSDHYLTSSDYLRVSGRPAFFIQLGSALERKARAIGSSTDELLSDAQSYVTRTGGESIFFIAGAGPGFADTVGRKLGYSAYFAYNYHSGPDGTVAGEKRHTHSYKELDSAYRQTWQWFIAHSDLPYIVPTTSGWDKRPWGGSRDPLHDNSIGTPEEFSTHLAAARRVLADNPRNTIDLILTCCWNEYGEGSIVEPTSGAEFSYLKAIQSTLGTNKNNTNK</sequence>
<accession>A0A916ITA8</accession>
<reference evidence="2" key="1">
    <citation type="submission" date="2021-03" db="EMBL/GenBank/DDBJ databases">
        <authorList>
            <person name="Peeters C."/>
        </authorList>
    </citation>
    <scope>NUCLEOTIDE SEQUENCE</scope>
    <source>
        <strain evidence="2">LMG 31506</strain>
    </source>
</reference>
<feature type="chain" id="PRO_5036826184" description="Glycosyltransferase WbsX" evidence="1">
    <location>
        <begin position="28"/>
        <end position="369"/>
    </location>
</feature>
<dbReference type="EMBL" id="CAJPUY010000007">
    <property type="protein sequence ID" value="CAG2140124.1"/>
    <property type="molecule type" value="Genomic_DNA"/>
</dbReference>
<dbReference type="Proteomes" id="UP000672934">
    <property type="component" value="Unassembled WGS sequence"/>
</dbReference>
<comment type="caution">
    <text evidence="2">The sequence shown here is derived from an EMBL/GenBank/DDBJ whole genome shotgun (WGS) entry which is preliminary data.</text>
</comment>
<dbReference type="PANTHER" id="PTHR41244">
    <property type="entry name" value="RHAMNAN SYNTHESIS F"/>
    <property type="match status" value="1"/>
</dbReference>
<dbReference type="InterPro" id="IPR032719">
    <property type="entry name" value="WbsX"/>
</dbReference>
<gene>
    <name evidence="2" type="ORF">LMG31506_02168</name>
</gene>
<organism evidence="2 3">
    <name type="scientific">Cupriavidus yeoncheonensis</name>
    <dbReference type="NCBI Taxonomy" id="1462994"/>
    <lineage>
        <taxon>Bacteria</taxon>
        <taxon>Pseudomonadati</taxon>
        <taxon>Pseudomonadota</taxon>
        <taxon>Betaproteobacteria</taxon>
        <taxon>Burkholderiales</taxon>
        <taxon>Burkholderiaceae</taxon>
        <taxon>Cupriavidus</taxon>
    </lineage>
</organism>
<evidence type="ECO:0000313" key="2">
    <source>
        <dbReference type="EMBL" id="CAG2140124.1"/>
    </source>
</evidence>
<evidence type="ECO:0000313" key="3">
    <source>
        <dbReference type="Proteomes" id="UP000672934"/>
    </source>
</evidence>
<dbReference type="AlphaFoldDB" id="A0A916ITA8"/>
<evidence type="ECO:0000256" key="1">
    <source>
        <dbReference type="SAM" id="SignalP"/>
    </source>
</evidence>
<dbReference type="Pfam" id="PF14307">
    <property type="entry name" value="Glyco_tran_WbsX"/>
    <property type="match status" value="1"/>
</dbReference>
<dbReference type="Gene3D" id="3.20.20.80">
    <property type="entry name" value="Glycosidases"/>
    <property type="match status" value="1"/>
</dbReference>
<keyword evidence="3" id="KW-1185">Reference proteome</keyword>
<evidence type="ECO:0008006" key="4">
    <source>
        <dbReference type="Google" id="ProtNLM"/>
    </source>
</evidence>
<name>A0A916ITA8_9BURK</name>
<protein>
    <recommendedName>
        <fullName evidence="4">Glycosyltransferase WbsX</fullName>
    </recommendedName>
</protein>
<feature type="signal peptide" evidence="1">
    <location>
        <begin position="1"/>
        <end position="27"/>
    </location>
</feature>
<proteinExistence type="predicted"/>
<keyword evidence="1" id="KW-0732">Signal</keyword>
<dbReference type="RefSeq" id="WP_211947159.1">
    <property type="nucleotide sequence ID" value="NZ_CAJPUY010000007.1"/>
</dbReference>
<dbReference type="PANTHER" id="PTHR41244:SF1">
    <property type="entry name" value="GLYCOSYLTRANSFERASE"/>
    <property type="match status" value="1"/>
</dbReference>